<keyword evidence="10 11" id="KW-0472">Membrane</keyword>
<dbReference type="GO" id="GO:0034040">
    <property type="term" value="F:ATPase-coupled lipid transmembrane transporter activity"/>
    <property type="evidence" value="ECO:0007669"/>
    <property type="project" value="InterPro"/>
</dbReference>
<evidence type="ECO:0000256" key="8">
    <source>
        <dbReference type="ARBA" id="ARBA00022989"/>
    </source>
</evidence>
<reference evidence="14 15" key="1">
    <citation type="submission" date="2016-10" db="EMBL/GenBank/DDBJ databases">
        <authorList>
            <person name="de Groot N.N."/>
        </authorList>
    </citation>
    <scope>NUCLEOTIDE SEQUENCE [LARGE SCALE GENOMIC DNA]</scope>
    <source>
        <strain evidence="14 15">CGMCC 1.6291</strain>
    </source>
</reference>
<dbReference type="InterPro" id="IPR003593">
    <property type="entry name" value="AAA+_ATPase"/>
</dbReference>
<keyword evidence="4 11" id="KW-0812">Transmembrane</keyword>
<dbReference type="PROSITE" id="PS00211">
    <property type="entry name" value="ABC_TRANSPORTER_1"/>
    <property type="match status" value="1"/>
</dbReference>
<proteinExistence type="predicted"/>
<evidence type="ECO:0000256" key="4">
    <source>
        <dbReference type="ARBA" id="ARBA00022692"/>
    </source>
</evidence>
<dbReference type="PROSITE" id="PS50893">
    <property type="entry name" value="ABC_TRANSPORTER_2"/>
    <property type="match status" value="1"/>
</dbReference>
<dbReference type="PROSITE" id="PS50929">
    <property type="entry name" value="ABC_TM1F"/>
    <property type="match status" value="1"/>
</dbReference>
<evidence type="ECO:0000313" key="15">
    <source>
        <dbReference type="Proteomes" id="UP000199657"/>
    </source>
</evidence>
<evidence type="ECO:0000259" key="13">
    <source>
        <dbReference type="PROSITE" id="PS50929"/>
    </source>
</evidence>
<keyword evidence="7" id="KW-1278">Translocase</keyword>
<feature type="transmembrane region" description="Helical" evidence="11">
    <location>
        <begin position="285"/>
        <end position="305"/>
    </location>
</feature>
<evidence type="ECO:0000256" key="5">
    <source>
        <dbReference type="ARBA" id="ARBA00022741"/>
    </source>
</evidence>
<keyword evidence="9" id="KW-0445">Lipid transport</keyword>
<dbReference type="AlphaFoldDB" id="A0A1H8QEW1"/>
<dbReference type="SUPFAM" id="SSF90123">
    <property type="entry name" value="ABC transporter transmembrane region"/>
    <property type="match status" value="1"/>
</dbReference>
<dbReference type="FunFam" id="3.40.50.300:FF:000140">
    <property type="entry name" value="Lipid A export ATP-binding/permease protein MsbA"/>
    <property type="match status" value="1"/>
</dbReference>
<feature type="transmembrane region" description="Helical" evidence="11">
    <location>
        <begin position="69"/>
        <end position="88"/>
    </location>
</feature>
<dbReference type="RefSeq" id="WP_091639702.1">
    <property type="nucleotide sequence ID" value="NZ_FOEG01000001.1"/>
</dbReference>
<dbReference type="PANTHER" id="PTHR43394">
    <property type="entry name" value="ATP-DEPENDENT PERMEASE MDL1, MITOCHONDRIAL"/>
    <property type="match status" value="1"/>
</dbReference>
<evidence type="ECO:0000256" key="6">
    <source>
        <dbReference type="ARBA" id="ARBA00022840"/>
    </source>
</evidence>
<keyword evidence="8 11" id="KW-1133">Transmembrane helix</keyword>
<dbReference type="InterPro" id="IPR036640">
    <property type="entry name" value="ABC1_TM_sf"/>
</dbReference>
<dbReference type="GO" id="GO:0016887">
    <property type="term" value="F:ATP hydrolysis activity"/>
    <property type="evidence" value="ECO:0007669"/>
    <property type="project" value="InterPro"/>
</dbReference>
<evidence type="ECO:0000256" key="9">
    <source>
        <dbReference type="ARBA" id="ARBA00023055"/>
    </source>
</evidence>
<dbReference type="PANTHER" id="PTHR43394:SF1">
    <property type="entry name" value="ATP-BINDING CASSETTE SUB-FAMILY B MEMBER 10, MITOCHONDRIAL"/>
    <property type="match status" value="1"/>
</dbReference>
<feature type="domain" description="ABC transporter" evidence="12">
    <location>
        <begin position="345"/>
        <end position="581"/>
    </location>
</feature>
<evidence type="ECO:0000256" key="11">
    <source>
        <dbReference type="SAM" id="Phobius"/>
    </source>
</evidence>
<dbReference type="OrthoDB" id="6336411at2"/>
<keyword evidence="6 14" id="KW-0067">ATP-binding</keyword>
<dbReference type="Proteomes" id="UP000199657">
    <property type="component" value="Unassembled WGS sequence"/>
</dbReference>
<evidence type="ECO:0000256" key="10">
    <source>
        <dbReference type="ARBA" id="ARBA00023136"/>
    </source>
</evidence>
<sequence>MLSMTNPFTTQAWGIYGRLLGYVGPYWKLGSLAVVAMVIGAASQAAFAGIIQYMVDESFIEQDDLARQLVPLALIVLFLIHGTAHFVSDYGIAWVGRYVVKDMRQNVFDHYLRLPARFFDHSSPGMLLAKLTYDIEQVARAASHAVVVFIRDFFTVIFLVGYMIYISGWLALIFFGLGPVLYGIINYANKRFRKTSRRIQGSIGNVAQIAEDGIRGQTEVKVFGGHGYESERFEQINERNRSQQMRYIAVKAVSQPLVQFVAVIALSIILYLATMDVVMEEITPGALISFVAAMMLLMPPVKRIVGVNAEIQRGIAAGESVFGILDEPPEEDFGTVPLERAEGRIRYEQVSFAYKPEDGDVLKDVTLDIEPGQTIALVGRSGSGKTTLASLLPRFYEPTAGRILLDGVPIRDYRLRDLRQQMALVGQQVVLFNDTLANNISYGMPTPPSEEEIRAAARAANAEEFIDKLPNGFETLVGENGVLLSGGQRQRVAIARALLKNAPILILDEATSALDSESEQQIQSALDELMTGRTTLVIAHRLSTIEDADRIVVLDQGRIVESGSHRELIQHDGHYAALHRIQFSEE</sequence>
<dbReference type="CDD" id="cd18552">
    <property type="entry name" value="ABC_6TM_MsbA_like"/>
    <property type="match status" value="1"/>
</dbReference>
<dbReference type="InterPro" id="IPR011917">
    <property type="entry name" value="ABC_transpr_lipidA"/>
</dbReference>
<feature type="transmembrane region" description="Helical" evidence="11">
    <location>
        <begin position="162"/>
        <end position="188"/>
    </location>
</feature>
<dbReference type="SMART" id="SM00382">
    <property type="entry name" value="AAA"/>
    <property type="match status" value="1"/>
</dbReference>
<dbReference type="STRING" id="406100.SAMN04488052_101543"/>
<name>A0A1H8QEW1_9GAMM</name>
<evidence type="ECO:0000256" key="1">
    <source>
        <dbReference type="ARBA" id="ARBA00004651"/>
    </source>
</evidence>
<dbReference type="Pfam" id="PF00005">
    <property type="entry name" value="ABC_tran"/>
    <property type="match status" value="1"/>
</dbReference>
<dbReference type="GO" id="GO:0015421">
    <property type="term" value="F:ABC-type oligopeptide transporter activity"/>
    <property type="evidence" value="ECO:0007669"/>
    <property type="project" value="TreeGrafter"/>
</dbReference>
<protein>
    <submittedName>
        <fullName evidence="14">ATP-binding cassette, subfamily B, MsbA</fullName>
    </submittedName>
</protein>
<keyword evidence="2" id="KW-0813">Transport</keyword>
<evidence type="ECO:0000313" key="14">
    <source>
        <dbReference type="EMBL" id="SEO52742.1"/>
    </source>
</evidence>
<dbReference type="EMBL" id="FOEG01000001">
    <property type="protein sequence ID" value="SEO52742.1"/>
    <property type="molecule type" value="Genomic_DNA"/>
</dbReference>
<evidence type="ECO:0000259" key="12">
    <source>
        <dbReference type="PROSITE" id="PS50893"/>
    </source>
</evidence>
<evidence type="ECO:0000256" key="3">
    <source>
        <dbReference type="ARBA" id="ARBA00022475"/>
    </source>
</evidence>
<dbReference type="InterPro" id="IPR027417">
    <property type="entry name" value="P-loop_NTPase"/>
</dbReference>
<dbReference type="Gene3D" id="3.40.50.300">
    <property type="entry name" value="P-loop containing nucleotide triphosphate hydrolases"/>
    <property type="match status" value="1"/>
</dbReference>
<feature type="transmembrane region" description="Helical" evidence="11">
    <location>
        <begin position="248"/>
        <end position="273"/>
    </location>
</feature>
<dbReference type="InterPro" id="IPR017871">
    <property type="entry name" value="ABC_transporter-like_CS"/>
</dbReference>
<dbReference type="NCBIfam" id="TIGR02203">
    <property type="entry name" value="MsbA_lipidA"/>
    <property type="match status" value="1"/>
</dbReference>
<keyword evidence="3" id="KW-1003">Cell membrane</keyword>
<evidence type="ECO:0000256" key="2">
    <source>
        <dbReference type="ARBA" id="ARBA00022448"/>
    </source>
</evidence>
<dbReference type="InterPro" id="IPR039421">
    <property type="entry name" value="Type_1_exporter"/>
</dbReference>
<keyword evidence="5" id="KW-0547">Nucleotide-binding</keyword>
<organism evidence="14 15">
    <name type="scientific">Aquisalimonas asiatica</name>
    <dbReference type="NCBI Taxonomy" id="406100"/>
    <lineage>
        <taxon>Bacteria</taxon>
        <taxon>Pseudomonadati</taxon>
        <taxon>Pseudomonadota</taxon>
        <taxon>Gammaproteobacteria</taxon>
        <taxon>Chromatiales</taxon>
        <taxon>Ectothiorhodospiraceae</taxon>
        <taxon>Aquisalimonas</taxon>
    </lineage>
</organism>
<evidence type="ECO:0000256" key="7">
    <source>
        <dbReference type="ARBA" id="ARBA00022967"/>
    </source>
</evidence>
<accession>A0A1H8QEW1</accession>
<keyword evidence="15" id="KW-1185">Reference proteome</keyword>
<dbReference type="InterPro" id="IPR003439">
    <property type="entry name" value="ABC_transporter-like_ATP-bd"/>
</dbReference>
<gene>
    <name evidence="14" type="ORF">SAMN04488052_101543</name>
</gene>
<dbReference type="SUPFAM" id="SSF52540">
    <property type="entry name" value="P-loop containing nucleoside triphosphate hydrolases"/>
    <property type="match status" value="1"/>
</dbReference>
<dbReference type="GO" id="GO:0005886">
    <property type="term" value="C:plasma membrane"/>
    <property type="evidence" value="ECO:0007669"/>
    <property type="project" value="UniProtKB-SubCell"/>
</dbReference>
<dbReference type="GO" id="GO:0005524">
    <property type="term" value="F:ATP binding"/>
    <property type="evidence" value="ECO:0007669"/>
    <property type="project" value="UniProtKB-KW"/>
</dbReference>
<comment type="subcellular location">
    <subcellularLocation>
        <location evidence="1">Cell membrane</location>
        <topology evidence="1">Multi-pass membrane protein</topology>
    </subcellularLocation>
</comment>
<dbReference type="InterPro" id="IPR011527">
    <property type="entry name" value="ABC1_TM_dom"/>
</dbReference>
<dbReference type="Gene3D" id="1.20.1560.10">
    <property type="entry name" value="ABC transporter type 1, transmembrane domain"/>
    <property type="match status" value="1"/>
</dbReference>
<feature type="domain" description="ABC transmembrane type-1" evidence="13">
    <location>
        <begin position="32"/>
        <end position="313"/>
    </location>
</feature>
<feature type="transmembrane region" description="Helical" evidence="11">
    <location>
        <begin position="26"/>
        <end position="48"/>
    </location>
</feature>
<dbReference type="Pfam" id="PF00664">
    <property type="entry name" value="ABC_membrane"/>
    <property type="match status" value="1"/>
</dbReference>